<keyword evidence="3" id="KW-1185">Reference proteome</keyword>
<protein>
    <submittedName>
        <fullName evidence="2">Uncharacterized protein</fullName>
    </submittedName>
</protein>
<dbReference type="KEGG" id="dpx:DAPPUDRAFT_252159"/>
<dbReference type="HOGENOM" id="CLU_1857303_0_0_1"/>
<gene>
    <name evidence="2" type="ORF">DAPPUDRAFT_252159</name>
</gene>
<feature type="region of interest" description="Disordered" evidence="1">
    <location>
        <begin position="101"/>
        <end position="138"/>
    </location>
</feature>
<reference evidence="2 3" key="1">
    <citation type="journal article" date="2011" name="Science">
        <title>The ecoresponsive genome of Daphnia pulex.</title>
        <authorList>
            <person name="Colbourne J.K."/>
            <person name="Pfrender M.E."/>
            <person name="Gilbert D."/>
            <person name="Thomas W.K."/>
            <person name="Tucker A."/>
            <person name="Oakley T.H."/>
            <person name="Tokishita S."/>
            <person name="Aerts A."/>
            <person name="Arnold G.J."/>
            <person name="Basu M.K."/>
            <person name="Bauer D.J."/>
            <person name="Caceres C.E."/>
            <person name="Carmel L."/>
            <person name="Casola C."/>
            <person name="Choi J.H."/>
            <person name="Detter J.C."/>
            <person name="Dong Q."/>
            <person name="Dusheyko S."/>
            <person name="Eads B.D."/>
            <person name="Frohlich T."/>
            <person name="Geiler-Samerotte K.A."/>
            <person name="Gerlach D."/>
            <person name="Hatcher P."/>
            <person name="Jogdeo S."/>
            <person name="Krijgsveld J."/>
            <person name="Kriventseva E.V."/>
            <person name="Kultz D."/>
            <person name="Laforsch C."/>
            <person name="Lindquist E."/>
            <person name="Lopez J."/>
            <person name="Manak J.R."/>
            <person name="Muller J."/>
            <person name="Pangilinan J."/>
            <person name="Patwardhan R.P."/>
            <person name="Pitluck S."/>
            <person name="Pritham E.J."/>
            <person name="Rechtsteiner A."/>
            <person name="Rho M."/>
            <person name="Rogozin I.B."/>
            <person name="Sakarya O."/>
            <person name="Salamov A."/>
            <person name="Schaack S."/>
            <person name="Shapiro H."/>
            <person name="Shiga Y."/>
            <person name="Skalitzky C."/>
            <person name="Smith Z."/>
            <person name="Souvorov A."/>
            <person name="Sung W."/>
            <person name="Tang Z."/>
            <person name="Tsuchiya D."/>
            <person name="Tu H."/>
            <person name="Vos H."/>
            <person name="Wang M."/>
            <person name="Wolf Y.I."/>
            <person name="Yamagata H."/>
            <person name="Yamada T."/>
            <person name="Ye Y."/>
            <person name="Shaw J.R."/>
            <person name="Andrews J."/>
            <person name="Crease T.J."/>
            <person name="Tang H."/>
            <person name="Lucas S.M."/>
            <person name="Robertson H.M."/>
            <person name="Bork P."/>
            <person name="Koonin E.V."/>
            <person name="Zdobnov E.M."/>
            <person name="Grigoriev I.V."/>
            <person name="Lynch M."/>
            <person name="Boore J.L."/>
        </authorList>
    </citation>
    <scope>NUCLEOTIDE SEQUENCE [LARGE SCALE GENOMIC DNA]</scope>
</reference>
<accession>E9H240</accession>
<organism evidence="2 3">
    <name type="scientific">Daphnia pulex</name>
    <name type="common">Water flea</name>
    <dbReference type="NCBI Taxonomy" id="6669"/>
    <lineage>
        <taxon>Eukaryota</taxon>
        <taxon>Metazoa</taxon>
        <taxon>Ecdysozoa</taxon>
        <taxon>Arthropoda</taxon>
        <taxon>Crustacea</taxon>
        <taxon>Branchiopoda</taxon>
        <taxon>Diplostraca</taxon>
        <taxon>Cladocera</taxon>
        <taxon>Anomopoda</taxon>
        <taxon>Daphniidae</taxon>
        <taxon>Daphnia</taxon>
    </lineage>
</organism>
<evidence type="ECO:0000256" key="1">
    <source>
        <dbReference type="SAM" id="MobiDB-lite"/>
    </source>
</evidence>
<evidence type="ECO:0000313" key="2">
    <source>
        <dbReference type="EMBL" id="EFX74203.1"/>
    </source>
</evidence>
<evidence type="ECO:0000313" key="3">
    <source>
        <dbReference type="Proteomes" id="UP000000305"/>
    </source>
</evidence>
<dbReference type="EMBL" id="GL732585">
    <property type="protein sequence ID" value="EFX74203.1"/>
    <property type="molecule type" value="Genomic_DNA"/>
</dbReference>
<dbReference type="Proteomes" id="UP000000305">
    <property type="component" value="Unassembled WGS sequence"/>
</dbReference>
<name>E9H240_DAPPU</name>
<feature type="compositionally biased region" description="Polar residues" evidence="1">
    <location>
        <begin position="49"/>
        <end position="65"/>
    </location>
</feature>
<proteinExistence type="predicted"/>
<feature type="compositionally biased region" description="Basic and acidic residues" evidence="1">
    <location>
        <begin position="127"/>
        <end position="138"/>
    </location>
</feature>
<sequence>MNPPPGNDHNSTECTVANITILQSLRCVQSLLKIAALILFGYAIAAVSSEDSTSNSEFPSRNSDVSFMDKRTNYSRPPGDNPPSRKSFARYTFYNSYYKFNNIPSPKPDQPILTQESDPEGMRSQQRHPEQGEKSFQR</sequence>
<feature type="region of interest" description="Disordered" evidence="1">
    <location>
        <begin position="48"/>
        <end position="87"/>
    </location>
</feature>
<dbReference type="InParanoid" id="E9H240"/>
<dbReference type="AlphaFoldDB" id="E9H240"/>